<keyword evidence="3" id="KW-0732">Signal</keyword>
<evidence type="ECO:0000313" key="8">
    <source>
        <dbReference type="Proteomes" id="UP000252081"/>
    </source>
</evidence>
<keyword evidence="8" id="KW-1185">Reference proteome</keyword>
<dbReference type="Pfam" id="PF25917">
    <property type="entry name" value="BSH_RND"/>
    <property type="match status" value="1"/>
</dbReference>
<dbReference type="Gene3D" id="1.10.287.470">
    <property type="entry name" value="Helix hairpin bin"/>
    <property type="match status" value="1"/>
</dbReference>
<reference evidence="7 8" key="1">
    <citation type="submission" date="2018-07" db="EMBL/GenBank/DDBJ databases">
        <title>A draft genome of a endophytic bacteria, a new species of Pedobacter.</title>
        <authorList>
            <person name="Zhang Z.D."/>
            <person name="Chen Z.J."/>
        </authorList>
    </citation>
    <scope>NUCLEOTIDE SEQUENCE [LARGE SCALE GENOMIC DNA]</scope>
    <source>
        <strain evidence="7 8">RS10</strain>
    </source>
</reference>
<proteinExistence type="inferred from homology"/>
<dbReference type="InterPro" id="IPR058625">
    <property type="entry name" value="MdtA-like_BSH"/>
</dbReference>
<dbReference type="GO" id="GO:0022857">
    <property type="term" value="F:transmembrane transporter activity"/>
    <property type="evidence" value="ECO:0007669"/>
    <property type="project" value="InterPro"/>
</dbReference>
<dbReference type="InterPro" id="IPR058627">
    <property type="entry name" value="MdtA-like_C"/>
</dbReference>
<dbReference type="GO" id="GO:0030313">
    <property type="term" value="C:cell envelope"/>
    <property type="evidence" value="ECO:0007669"/>
    <property type="project" value="UniProtKB-SubCell"/>
</dbReference>
<dbReference type="AlphaFoldDB" id="A0A366LDF9"/>
<evidence type="ECO:0000256" key="3">
    <source>
        <dbReference type="SAM" id="SignalP"/>
    </source>
</evidence>
<dbReference type="NCBIfam" id="TIGR01730">
    <property type="entry name" value="RND_mfp"/>
    <property type="match status" value="1"/>
</dbReference>
<dbReference type="InterPro" id="IPR058626">
    <property type="entry name" value="MdtA-like_b-barrel"/>
</dbReference>
<feature type="domain" description="Multidrug resistance protein MdtA-like beta-barrel" evidence="5">
    <location>
        <begin position="210"/>
        <end position="292"/>
    </location>
</feature>
<feature type="domain" description="Multidrug resistance protein MdtA-like barrel-sandwich hybrid" evidence="4">
    <location>
        <begin position="60"/>
        <end position="196"/>
    </location>
</feature>
<name>A0A366LDF9_9SPHI</name>
<feature type="domain" description="Multidrug resistance protein MdtA-like C-terminal permuted SH3" evidence="6">
    <location>
        <begin position="299"/>
        <end position="357"/>
    </location>
</feature>
<dbReference type="Pfam" id="PF25944">
    <property type="entry name" value="Beta-barrel_RND"/>
    <property type="match status" value="1"/>
</dbReference>
<dbReference type="EMBL" id="QNQU01000002">
    <property type="protein sequence ID" value="RBQ11529.1"/>
    <property type="molecule type" value="Genomic_DNA"/>
</dbReference>
<dbReference type="InterPro" id="IPR006143">
    <property type="entry name" value="RND_pump_MFP"/>
</dbReference>
<feature type="signal peptide" evidence="3">
    <location>
        <begin position="1"/>
        <end position="22"/>
    </location>
</feature>
<dbReference type="OrthoDB" id="9801814at2"/>
<accession>A0A366LDF9</accession>
<evidence type="ECO:0000259" key="4">
    <source>
        <dbReference type="Pfam" id="PF25917"/>
    </source>
</evidence>
<sequence>MKKTLIYFLLAQTIILSGCSSSGPQSSKATPPSVAVSIVNPSDEILYTEYPAKIEGQTDVEIRTQVAGILEKILVNEGDYVEKGTALFQVDPSQYREVYNEALGDVLATKASVTSAKLEVDKLKPLVENKVVSDYQIKAAQAAYEAALAKETQARAKAGNARITLGFTTIKAPESGFIGRLSKKTGSLLAPSDTQPLTYLSDNRDVHAYFSIGEADFVSFKEGLRGLSIGEKLKNAPGVTMILAGGKPYRQTGALDMVDAAFDKNTGAITLRATFHNQQGLLRSGNSGRIRLGLKHSGVIGIPQSATFEMQDKIFAFIVDENSKARQVALTISGASGNTYYLSGGLKSGDRLVLKGFESIKDGMEVKAEKSQEKLASN</sequence>
<dbReference type="Gene3D" id="2.40.50.100">
    <property type="match status" value="1"/>
</dbReference>
<dbReference type="RefSeq" id="WP_113947443.1">
    <property type="nucleotide sequence ID" value="NZ_QNQU01000002.1"/>
</dbReference>
<dbReference type="Gene3D" id="2.40.420.20">
    <property type="match status" value="1"/>
</dbReference>
<comment type="caution">
    <text evidence="7">The sequence shown here is derived from an EMBL/GenBank/DDBJ whole genome shotgun (WGS) entry which is preliminary data.</text>
</comment>
<evidence type="ECO:0000313" key="7">
    <source>
        <dbReference type="EMBL" id="RBQ11529.1"/>
    </source>
</evidence>
<dbReference type="Proteomes" id="UP000252081">
    <property type="component" value="Unassembled WGS sequence"/>
</dbReference>
<evidence type="ECO:0000256" key="2">
    <source>
        <dbReference type="ARBA" id="ARBA00009477"/>
    </source>
</evidence>
<evidence type="ECO:0000259" key="5">
    <source>
        <dbReference type="Pfam" id="PF25944"/>
    </source>
</evidence>
<dbReference type="GO" id="GO:0046677">
    <property type="term" value="P:response to antibiotic"/>
    <property type="evidence" value="ECO:0007669"/>
    <property type="project" value="TreeGrafter"/>
</dbReference>
<dbReference type="GO" id="GO:0005886">
    <property type="term" value="C:plasma membrane"/>
    <property type="evidence" value="ECO:0007669"/>
    <property type="project" value="TreeGrafter"/>
</dbReference>
<comment type="subcellular location">
    <subcellularLocation>
        <location evidence="1">Cell envelope</location>
    </subcellularLocation>
</comment>
<dbReference type="PANTHER" id="PTHR30158:SF23">
    <property type="entry name" value="MULTIDRUG RESISTANCE PROTEIN MEXA"/>
    <property type="match status" value="1"/>
</dbReference>
<dbReference type="PANTHER" id="PTHR30158">
    <property type="entry name" value="ACRA/E-RELATED COMPONENT OF DRUG EFFLUX TRANSPORTER"/>
    <property type="match status" value="1"/>
</dbReference>
<dbReference type="Pfam" id="PF25967">
    <property type="entry name" value="RND-MFP_C"/>
    <property type="match status" value="1"/>
</dbReference>
<protein>
    <submittedName>
        <fullName evidence="7">Efflux transporter periplasmic adaptor subunit</fullName>
    </submittedName>
</protein>
<dbReference type="SUPFAM" id="SSF111369">
    <property type="entry name" value="HlyD-like secretion proteins"/>
    <property type="match status" value="1"/>
</dbReference>
<dbReference type="Gene3D" id="2.40.30.170">
    <property type="match status" value="1"/>
</dbReference>
<organism evidence="7 8">
    <name type="scientific">Pedobacter miscanthi</name>
    <dbReference type="NCBI Taxonomy" id="2259170"/>
    <lineage>
        <taxon>Bacteria</taxon>
        <taxon>Pseudomonadati</taxon>
        <taxon>Bacteroidota</taxon>
        <taxon>Sphingobacteriia</taxon>
        <taxon>Sphingobacteriales</taxon>
        <taxon>Sphingobacteriaceae</taxon>
        <taxon>Pedobacter</taxon>
    </lineage>
</organism>
<evidence type="ECO:0000259" key="6">
    <source>
        <dbReference type="Pfam" id="PF25967"/>
    </source>
</evidence>
<dbReference type="PROSITE" id="PS51257">
    <property type="entry name" value="PROKAR_LIPOPROTEIN"/>
    <property type="match status" value="1"/>
</dbReference>
<gene>
    <name evidence="7" type="ORF">DRW42_03445</name>
</gene>
<comment type="similarity">
    <text evidence="2">Belongs to the membrane fusion protein (MFP) (TC 8.A.1) family.</text>
</comment>
<evidence type="ECO:0000256" key="1">
    <source>
        <dbReference type="ARBA" id="ARBA00004196"/>
    </source>
</evidence>
<feature type="chain" id="PRO_5016637586" evidence="3">
    <location>
        <begin position="23"/>
        <end position="378"/>
    </location>
</feature>